<evidence type="ECO:0000256" key="1">
    <source>
        <dbReference type="SAM" id="MobiDB-lite"/>
    </source>
</evidence>
<feature type="compositionally biased region" description="Basic and acidic residues" evidence="1">
    <location>
        <begin position="110"/>
        <end position="123"/>
    </location>
</feature>
<evidence type="ECO:0000313" key="4">
    <source>
        <dbReference type="RefSeq" id="XP_039238836.1"/>
    </source>
</evidence>
<accession>A0A7R5KAU6</accession>
<dbReference type="Proteomes" id="UP000504627">
    <property type="component" value="Unplaced"/>
</dbReference>
<dbReference type="RefSeq" id="XP_039238836.1">
    <property type="nucleotide sequence ID" value="XM_039382902.1"/>
</dbReference>
<protein>
    <submittedName>
        <fullName evidence="4">LOW QUALITY PROTEIN: uncharacterized protein LOC113987497</fullName>
    </submittedName>
</protein>
<evidence type="ECO:0000313" key="3">
    <source>
        <dbReference type="Proteomes" id="UP000504627"/>
    </source>
</evidence>
<keyword evidence="3" id="KW-1185">Reference proteome</keyword>
<proteinExistence type="predicted"/>
<dbReference type="Pfam" id="PF14977">
    <property type="entry name" value="FAM194"/>
    <property type="match status" value="1"/>
</dbReference>
<gene>
    <name evidence="4" type="primary">LOC113987497</name>
</gene>
<dbReference type="GeneID" id="113987497"/>
<name>A0A7R5KAU6_9PASS</name>
<dbReference type="AlphaFoldDB" id="A0A7R5KAU6"/>
<feature type="domain" description="FAM194 C-terminal" evidence="2">
    <location>
        <begin position="207"/>
        <end position="265"/>
    </location>
</feature>
<dbReference type="InterPro" id="IPR029281">
    <property type="entry name" value="FAM194_C"/>
</dbReference>
<sequence>METQLSRYCKQEDMFNGSKLSGSCNNQSQPKIFTLGTGSSDSSSALTVENLKRLEEEYAASKEAFKMQRIQDYIEQTDLALFDKETSRRTNRDFVCDAEPEGVSSSPPAKQEKITTEVPERSPKKGNILTDFSQAPATYSPPAQPTGPVPKESKLLFRLGRKRRSDSPATINQHNTTLHTTDTAAATQIYTSWRLLLLQHCHSSEPRKQCYPDGQCFFLLFQDGSGQIYYPAATTLVYTLGNMAVFITFTKEVLFTYCMQNSSHSNRVCFNVGSLLKLKDPEKSHLLKWPESKDELILQYKKIQLRSLPSKNQTMLQYFWQSLSH</sequence>
<dbReference type="InParanoid" id="A0A7R5KAU6"/>
<feature type="region of interest" description="Disordered" evidence="1">
    <location>
        <begin position="98"/>
        <end position="127"/>
    </location>
</feature>
<reference evidence="4" key="1">
    <citation type="submission" date="2025-08" db="UniProtKB">
        <authorList>
            <consortium name="RefSeq"/>
        </authorList>
    </citation>
    <scope>IDENTIFICATION</scope>
    <source>
        <tissue evidence="4">Muscle</tissue>
    </source>
</reference>
<evidence type="ECO:0000259" key="2">
    <source>
        <dbReference type="Pfam" id="PF14977"/>
    </source>
</evidence>
<organism evidence="3 4">
    <name type="scientific">Pipra filicauda</name>
    <name type="common">Wire-tailed manakin</name>
    <dbReference type="NCBI Taxonomy" id="649802"/>
    <lineage>
        <taxon>Eukaryota</taxon>
        <taxon>Metazoa</taxon>
        <taxon>Chordata</taxon>
        <taxon>Craniata</taxon>
        <taxon>Vertebrata</taxon>
        <taxon>Euteleostomi</taxon>
        <taxon>Archelosauria</taxon>
        <taxon>Archosauria</taxon>
        <taxon>Dinosauria</taxon>
        <taxon>Saurischia</taxon>
        <taxon>Theropoda</taxon>
        <taxon>Coelurosauria</taxon>
        <taxon>Aves</taxon>
        <taxon>Neognathae</taxon>
        <taxon>Neoaves</taxon>
        <taxon>Telluraves</taxon>
        <taxon>Australaves</taxon>
        <taxon>Passeriformes</taxon>
        <taxon>Pipridae</taxon>
        <taxon>Pipra</taxon>
    </lineage>
</organism>